<name>A0AAD9CUJ8_PAPLA</name>
<dbReference type="InterPro" id="IPR057975">
    <property type="entry name" value="TPR_ANAPC2"/>
</dbReference>
<dbReference type="InterPro" id="IPR059120">
    <property type="entry name" value="Cullin-like_AB"/>
</dbReference>
<organism evidence="4 5">
    <name type="scientific">Papiliotrema laurentii</name>
    <name type="common">Cryptococcus laurentii</name>
    <dbReference type="NCBI Taxonomy" id="5418"/>
    <lineage>
        <taxon>Eukaryota</taxon>
        <taxon>Fungi</taxon>
        <taxon>Dikarya</taxon>
        <taxon>Basidiomycota</taxon>
        <taxon>Agaricomycotina</taxon>
        <taxon>Tremellomycetes</taxon>
        <taxon>Tremellales</taxon>
        <taxon>Rhynchogastremaceae</taxon>
        <taxon>Papiliotrema</taxon>
    </lineage>
</organism>
<dbReference type="Pfam" id="PF26557">
    <property type="entry name" value="Cullin_AB"/>
    <property type="match status" value="1"/>
</dbReference>
<evidence type="ECO:0000256" key="2">
    <source>
        <dbReference type="SAM" id="MobiDB-lite"/>
    </source>
</evidence>
<feature type="compositionally biased region" description="Low complexity" evidence="2">
    <location>
        <begin position="64"/>
        <end position="80"/>
    </location>
</feature>
<dbReference type="PROSITE" id="PS50069">
    <property type="entry name" value="CULLIN_2"/>
    <property type="match status" value="1"/>
</dbReference>
<dbReference type="GO" id="GO:0070979">
    <property type="term" value="P:protein K11-linked ubiquitination"/>
    <property type="evidence" value="ECO:0007669"/>
    <property type="project" value="TreeGrafter"/>
</dbReference>
<dbReference type="Proteomes" id="UP001182556">
    <property type="component" value="Unassembled WGS sequence"/>
</dbReference>
<gene>
    <name evidence="4" type="ORF">DB88DRAFT_466203</name>
</gene>
<feature type="region of interest" description="Disordered" evidence="2">
    <location>
        <begin position="64"/>
        <end position="103"/>
    </location>
</feature>
<reference evidence="4" key="1">
    <citation type="submission" date="2023-02" db="EMBL/GenBank/DDBJ databases">
        <title>Identification and recombinant expression of a fungal hydrolase from Papiliotrema laurentii that hydrolyzes apple cutin and clears colloidal polyester polyurethane.</title>
        <authorList>
            <consortium name="DOE Joint Genome Institute"/>
            <person name="Roman V.A."/>
            <person name="Bojanowski C."/>
            <person name="Crable B.R."/>
            <person name="Wagner D.N."/>
            <person name="Hung C.S."/>
            <person name="Nadeau L.J."/>
            <person name="Schratz L."/>
            <person name="Haridas S."/>
            <person name="Pangilinan J."/>
            <person name="Lipzen A."/>
            <person name="Na H."/>
            <person name="Yan M."/>
            <person name="Ng V."/>
            <person name="Grigoriev I.V."/>
            <person name="Spatafora J.W."/>
            <person name="Barlow D."/>
            <person name="Biffinger J."/>
            <person name="Kelley-Loughnane N."/>
            <person name="Varaljay V.A."/>
            <person name="Crookes-Goodson W.J."/>
        </authorList>
    </citation>
    <scope>NUCLEOTIDE SEQUENCE</scope>
    <source>
        <strain evidence="4">5307AH</strain>
    </source>
</reference>
<keyword evidence="5" id="KW-1185">Reference proteome</keyword>
<dbReference type="Gene3D" id="1.20.1310.10">
    <property type="entry name" value="Cullin Repeats"/>
    <property type="match status" value="1"/>
</dbReference>
<dbReference type="InterPro" id="IPR044554">
    <property type="entry name" value="ANAPC2"/>
</dbReference>
<evidence type="ECO:0000313" key="5">
    <source>
        <dbReference type="Proteomes" id="UP001182556"/>
    </source>
</evidence>
<feature type="region of interest" description="Disordered" evidence="2">
    <location>
        <begin position="1"/>
        <end position="24"/>
    </location>
</feature>
<dbReference type="Pfam" id="PF25773">
    <property type="entry name" value="TPR_ANAPC2"/>
    <property type="match status" value="1"/>
</dbReference>
<dbReference type="EMBL" id="JAODAN010000008">
    <property type="protein sequence ID" value="KAK1922382.1"/>
    <property type="molecule type" value="Genomic_DNA"/>
</dbReference>
<dbReference type="GO" id="GO:0031625">
    <property type="term" value="F:ubiquitin protein ligase binding"/>
    <property type="evidence" value="ECO:0007669"/>
    <property type="project" value="InterPro"/>
</dbReference>
<comment type="similarity">
    <text evidence="1">Belongs to the cullin family.</text>
</comment>
<dbReference type="GO" id="GO:0005680">
    <property type="term" value="C:anaphase-promoting complex"/>
    <property type="evidence" value="ECO:0007669"/>
    <property type="project" value="TreeGrafter"/>
</dbReference>
<evidence type="ECO:0000256" key="1">
    <source>
        <dbReference type="PROSITE-ProRule" id="PRU00330"/>
    </source>
</evidence>
<proteinExistence type="inferred from homology"/>
<protein>
    <recommendedName>
        <fullName evidence="3">Cullin family profile domain-containing protein</fullName>
    </recommendedName>
</protein>
<dbReference type="PANTHER" id="PTHR45957:SF1">
    <property type="entry name" value="ANAPHASE-PROMOTING COMPLEX SUBUNIT 2"/>
    <property type="match status" value="1"/>
</dbReference>
<dbReference type="SMART" id="SM00182">
    <property type="entry name" value="CULLIN"/>
    <property type="match status" value="1"/>
</dbReference>
<dbReference type="Gene3D" id="3.30.230.130">
    <property type="entry name" value="Cullin, Chain C, Domain 2"/>
    <property type="match status" value="1"/>
</dbReference>
<feature type="compositionally biased region" description="Basic residues" evidence="2">
    <location>
        <begin position="81"/>
        <end position="91"/>
    </location>
</feature>
<evidence type="ECO:0000313" key="4">
    <source>
        <dbReference type="EMBL" id="KAK1922382.1"/>
    </source>
</evidence>
<feature type="domain" description="Cullin family profile" evidence="3">
    <location>
        <begin position="507"/>
        <end position="683"/>
    </location>
</feature>
<evidence type="ECO:0000259" key="3">
    <source>
        <dbReference type="PROSITE" id="PS50069"/>
    </source>
</evidence>
<dbReference type="InterPro" id="IPR016158">
    <property type="entry name" value="Cullin_homology"/>
</dbReference>
<dbReference type="AlphaFoldDB" id="A0AAD9CUJ8"/>
<accession>A0AAD9CUJ8</accession>
<feature type="region of interest" description="Disordered" evidence="2">
    <location>
        <begin position="238"/>
        <end position="260"/>
    </location>
</feature>
<dbReference type="GO" id="GO:0007091">
    <property type="term" value="P:metaphase/anaphase transition of mitotic cell cycle"/>
    <property type="evidence" value="ECO:0007669"/>
    <property type="project" value="TreeGrafter"/>
</dbReference>
<feature type="compositionally biased region" description="Polar residues" evidence="2">
    <location>
        <begin position="12"/>
        <end position="24"/>
    </location>
</feature>
<dbReference type="PANTHER" id="PTHR45957">
    <property type="entry name" value="ANAPHASE-PROMOTING COMPLEX SUBUNIT 2"/>
    <property type="match status" value="1"/>
</dbReference>
<dbReference type="SUPFAM" id="SSF75632">
    <property type="entry name" value="Cullin homology domain"/>
    <property type="match status" value="1"/>
</dbReference>
<dbReference type="InterPro" id="IPR036317">
    <property type="entry name" value="Cullin_homology_sf"/>
</dbReference>
<sequence length="728" mass="81082">MTALTAALSSWDGPSTSAEAQHRSTQTARAMAVAGDYLYPRDISLVSANGASRSPARYVRLTVASASTSSTTSTSSTARTPRSHHRAKRARLNSALPSSSRPETPEVAAAISLALREGRAEELYQDFLDAVQDRFDLVIRDFDHMTSRLEGIDLSDPLAEMDEADAALLDTVMVDLLDRLSRWQRAWATPLKALNDPKRISTFTVFFHQLLHSSLPPTFPIHLRHFLTSSLAHLTLPHDDPADADPQVHAPSSRLRPKAPSPHFSRLGILPRYSATLNRVAHQEIQKIAREEASNGWDVRYLAKAHKRVGEGIAGWLNALFEGNEAAQSALRSMFGRMDYSMCKCFFDIRTDELFDIIVDYPDSLAALEDLKDCLIKVDQRQVLVDKLNASNRKRLLHPGAETKDVITQYISTIRCLRILDPPGVLLHKVAEPIRKHLRDRPDTIKCIVAILVEGEELQDENELNPSAGIIGQSGEDEAENFGDPKWDPEPVDAAPEFRSGKASDIISTLVSIYESREVIIQELQALLASRLLAIKDYDAVKEIRTIELLKIRFGETALSVCDVMLKDMADSKRIDDHVHGDIQSNVHPLIISRMFWPNIQGSALHLTPKLESAAKQYESAFHHFKPDKHLRWLQHLGTVSLDIELQDRTVSVEATMLQACVVESFEERENWTVEALAVKLGLLGEEDDAGSSGYRDLGVVKDALGFWKELGVVREAMGGWELVETGE</sequence>
<dbReference type="GO" id="GO:0006511">
    <property type="term" value="P:ubiquitin-dependent protein catabolic process"/>
    <property type="evidence" value="ECO:0007669"/>
    <property type="project" value="InterPro"/>
</dbReference>
<comment type="caution">
    <text evidence="4">The sequence shown here is derived from an EMBL/GenBank/DDBJ whole genome shotgun (WGS) entry which is preliminary data.</text>
</comment>